<proteinExistence type="predicted"/>
<evidence type="ECO:0000313" key="2">
    <source>
        <dbReference type="Proteomes" id="UP000072989"/>
    </source>
</evidence>
<comment type="caution">
    <text evidence="1">The sequence shown here is derived from an EMBL/GenBank/DDBJ whole genome shotgun (WGS) entry which is preliminary data.</text>
</comment>
<dbReference type="AlphaFoldDB" id="A0A139RNU4"/>
<accession>A0A139RNU4</accession>
<reference evidence="1 2" key="1">
    <citation type="submission" date="2016-01" db="EMBL/GenBank/DDBJ databases">
        <title>Highly variable Streptococcus oralis are common among viridans streptococci isolated from primates.</title>
        <authorList>
            <person name="Denapaite D."/>
            <person name="Rieger M."/>
            <person name="Koendgen S."/>
            <person name="Brueckner R."/>
            <person name="Ochigava I."/>
            <person name="Kappeler P."/>
            <person name="Maetz-Rensing K."/>
            <person name="Leendertz F."/>
            <person name="Hakenbeck R."/>
        </authorList>
    </citation>
    <scope>NUCLEOTIDE SEQUENCE [LARGE SCALE GENOMIC DNA]</scope>
    <source>
        <strain evidence="1 2">DD17</strain>
    </source>
</reference>
<name>A0A139RNU4_STROR</name>
<dbReference type="EMBL" id="LQZE01000089">
    <property type="protein sequence ID" value="KXU16345.1"/>
    <property type="molecule type" value="Genomic_DNA"/>
</dbReference>
<protein>
    <submittedName>
        <fullName evidence="1">Uncharacterized protein</fullName>
    </submittedName>
</protein>
<organism evidence="1 2">
    <name type="scientific">Streptococcus oralis</name>
    <dbReference type="NCBI Taxonomy" id="1303"/>
    <lineage>
        <taxon>Bacteria</taxon>
        <taxon>Bacillati</taxon>
        <taxon>Bacillota</taxon>
        <taxon>Bacilli</taxon>
        <taxon>Lactobacillales</taxon>
        <taxon>Streptococcaceae</taxon>
        <taxon>Streptococcus</taxon>
    </lineage>
</organism>
<gene>
    <name evidence="1" type="ORF">SORDD17_00448</name>
</gene>
<evidence type="ECO:0000313" key="1">
    <source>
        <dbReference type="EMBL" id="KXU16345.1"/>
    </source>
</evidence>
<sequence>MNFKKNTLILINRKVLATQLQGFFVFGDENEEISKNS</sequence>
<dbReference type="Proteomes" id="UP000072989">
    <property type="component" value="Unassembled WGS sequence"/>
</dbReference>